<evidence type="ECO:0000256" key="1">
    <source>
        <dbReference type="ARBA" id="ARBA00004123"/>
    </source>
</evidence>
<evidence type="ECO:0000259" key="5">
    <source>
        <dbReference type="PROSITE" id="PS50166"/>
    </source>
</evidence>
<organism evidence="6 7">
    <name type="scientific">Durusdinium trenchii</name>
    <dbReference type="NCBI Taxonomy" id="1381693"/>
    <lineage>
        <taxon>Eukaryota</taxon>
        <taxon>Sar</taxon>
        <taxon>Alveolata</taxon>
        <taxon>Dinophyceae</taxon>
        <taxon>Suessiales</taxon>
        <taxon>Symbiodiniaceae</taxon>
        <taxon>Durusdinium</taxon>
    </lineage>
</organism>
<keyword evidence="3" id="KW-0539">Nucleus</keyword>
<dbReference type="Gene3D" id="1.25.10.10">
    <property type="entry name" value="Leucine-rich Repeat Variant"/>
    <property type="match status" value="1"/>
</dbReference>
<sequence>MASPAAQCAQLLLAAASGDARVRVPAQERLQELESRPGFVPVLLEAYADASIEPQGRYLAVLMCKNVVDRQWQPRAGTSIAPEEKHLVKERLLQLVKVATEGQLPHLVELTMVLRRVCRFDFPMNWDGLAHFLLAELKAQRERGFSESALAVVLVLHQVLKEQSTKRLLAARREFHQLGPLLVEPLGGVWALKMEHLRQLKTQGSIVEDRVWRLSRHLDGSFLLLLVHGFAHLHEQPTGPQMIQMVKEEVESLLALLQSHSQQLIQCPFFLKNLKSVLKWWALLFHAHPLAFAHADVCGVLHCSVEVLRTLTGLQVPHEMRPWLEGVLRSQLLMLSHGFNTVSFRKGPQPSHQGPALEAAQACHQQFGEFVRQHPVAELCELASRAALKLPQEEVQEWLQEPEDQLLGPQCQTELHQAGEACIKALGQAPLDEPLVKHIAQRMQEESQSPVSPNDPFEVVVRKDMLLSLLALCHSQLLPHLQFQVMLAAFAPIAQLLPHLSRSSGCCAVLLPVRLCSVLRAWASDIPNDCLMSVLQLLQAFLSAESPKAVRLAALSPVRVLLERFSDHEAWTQVQSNLIDSTLALLSIVSSPEIQWRCLNLVNLFLVEEAESGRYQVTERTMQQLLELWRRPEEGEFLIRHALLDVLRALVLMSCRSRSPRLPLSPPLLSCCLTVISDCYAVHRGQSNSGYEASAALQADAESAAGALGDQGSASGSLFDSGSALFLGVLRTVELEQAAPLMPFFPKLLAQQASLQGPPAEWTMEILLEYCALHCSGGAASHLLQFYPPLLQICQTQLQAASSASTRTTEMSLQLLQLLLAHAPNAEALQKTKEVVVPLCRWWATTFDPWATKSAFAYPITTFLGILGAGDPTYIATNVAQLVRCELAWGERLYRTGALEDEETADCGGIVKIQLPSSAFLDCAERHGDHTLFKDVDSRNVKMKEIQEYLNLIVGLYELSPEGIMISAPVAAADEPFAGSTNAAAPPDAADTQIDAHDTQAYWPHLVDESVEISDDDDAVPTHVAPMPLPAEEPVCDSGDTDVIMIGGSAIFAMLPLPKASKAEALADATMDGPANLAEPVDWHPANASGELQPESMPLASSEMPMAPSETMLLDSMPVAPAQEIEPSEMPMAPSETMLPDSMPVAPSQIEPSEMPMESELLAPKAEPQIGNESTTNGHGLPSTSPSASDDHKSCALNDQLNQEPESFCTLPVSVHI</sequence>
<dbReference type="PANTHER" id="PTHR10997:SF7">
    <property type="entry name" value="IMPORTIN-11"/>
    <property type="match status" value="1"/>
</dbReference>
<accession>A0ABP0N5D0</accession>
<dbReference type="InterPro" id="IPR001494">
    <property type="entry name" value="Importin-beta_N"/>
</dbReference>
<dbReference type="Pfam" id="PF03810">
    <property type="entry name" value="IBN_N"/>
    <property type="match status" value="1"/>
</dbReference>
<dbReference type="Proteomes" id="UP001642484">
    <property type="component" value="Unassembled WGS sequence"/>
</dbReference>
<proteinExistence type="predicted"/>
<comment type="caution">
    <text evidence="6">The sequence shown here is derived from an EMBL/GenBank/DDBJ whole genome shotgun (WGS) entry which is preliminary data.</text>
</comment>
<evidence type="ECO:0000313" key="6">
    <source>
        <dbReference type="EMBL" id="CAK9057549.1"/>
    </source>
</evidence>
<protein>
    <recommendedName>
        <fullName evidence="5">Importin N-terminal domain-containing protein</fullName>
    </recommendedName>
</protein>
<feature type="region of interest" description="Disordered" evidence="4">
    <location>
        <begin position="1162"/>
        <end position="1217"/>
    </location>
</feature>
<feature type="compositionally biased region" description="Polar residues" evidence="4">
    <location>
        <begin position="1171"/>
        <end position="1188"/>
    </location>
</feature>
<evidence type="ECO:0000256" key="2">
    <source>
        <dbReference type="ARBA" id="ARBA00022448"/>
    </source>
</evidence>
<reference evidence="6 7" key="1">
    <citation type="submission" date="2024-02" db="EMBL/GenBank/DDBJ databases">
        <authorList>
            <person name="Chen Y."/>
            <person name="Shah S."/>
            <person name="Dougan E. K."/>
            <person name="Thang M."/>
            <person name="Chan C."/>
        </authorList>
    </citation>
    <scope>NUCLEOTIDE SEQUENCE [LARGE SCALE GENOMIC DNA]</scope>
</reference>
<dbReference type="SMART" id="SM00913">
    <property type="entry name" value="IBN_N"/>
    <property type="match status" value="1"/>
</dbReference>
<dbReference type="PROSITE" id="PS50166">
    <property type="entry name" value="IMPORTIN_B_NT"/>
    <property type="match status" value="1"/>
</dbReference>
<evidence type="ECO:0000313" key="7">
    <source>
        <dbReference type="Proteomes" id="UP001642484"/>
    </source>
</evidence>
<dbReference type="PANTHER" id="PTHR10997">
    <property type="entry name" value="IMPORTIN-7, 8, 11"/>
    <property type="match status" value="1"/>
</dbReference>
<keyword evidence="2" id="KW-0813">Transport</keyword>
<evidence type="ECO:0000256" key="3">
    <source>
        <dbReference type="ARBA" id="ARBA00023242"/>
    </source>
</evidence>
<dbReference type="InterPro" id="IPR011989">
    <property type="entry name" value="ARM-like"/>
</dbReference>
<keyword evidence="7" id="KW-1185">Reference proteome</keyword>
<dbReference type="SUPFAM" id="SSF48371">
    <property type="entry name" value="ARM repeat"/>
    <property type="match status" value="1"/>
</dbReference>
<evidence type="ECO:0000256" key="4">
    <source>
        <dbReference type="SAM" id="MobiDB-lite"/>
    </source>
</evidence>
<feature type="domain" description="Importin N-terminal" evidence="5">
    <location>
        <begin position="26"/>
        <end position="98"/>
    </location>
</feature>
<name>A0ABP0N5D0_9DINO</name>
<comment type="subcellular location">
    <subcellularLocation>
        <location evidence="1">Nucleus</location>
    </subcellularLocation>
</comment>
<dbReference type="EMBL" id="CAXAMN010021284">
    <property type="protein sequence ID" value="CAK9057549.1"/>
    <property type="molecule type" value="Genomic_DNA"/>
</dbReference>
<gene>
    <name evidence="6" type="ORF">CCMP2556_LOCUS28394</name>
</gene>
<dbReference type="InterPro" id="IPR016024">
    <property type="entry name" value="ARM-type_fold"/>
</dbReference>